<keyword evidence="6" id="KW-0378">Hydrolase</keyword>
<dbReference type="GO" id="GO:0004197">
    <property type="term" value="F:cysteine-type endopeptidase activity"/>
    <property type="evidence" value="ECO:0007669"/>
    <property type="project" value="InterPro"/>
</dbReference>
<reference evidence="13" key="1">
    <citation type="journal article" date="2018" name="Acta Vet. Hung.">
        <title>Metagenomic analysis of bat guano samples revealed the presence of viruses potentially carried by insects, among others by Apis mellifera in Hungary.</title>
        <authorList>
            <person name="Zana B."/>
            <person name="Kemenesi G."/>
            <person name="Urban P."/>
            <person name="Foldes F."/>
            <person name="Gorfol T."/>
            <person name="Estok P."/>
            <person name="Boldogh S."/>
            <person name="Kurucz K."/>
            <person name="Jakab F."/>
        </authorList>
    </citation>
    <scope>NUCLEOTIDE SEQUENCE</scope>
</reference>
<organism evidence="13">
    <name type="scientific">Rhopalosiphum padi virus</name>
    <dbReference type="NCBI Taxonomy" id="66834"/>
    <lineage>
        <taxon>Viruses</taxon>
        <taxon>Riboviria</taxon>
        <taxon>Orthornavirae</taxon>
        <taxon>Pisuviricota</taxon>
        <taxon>Pisoniviricetes</taxon>
        <taxon>Picornavirales</taxon>
        <taxon>Dicistroviridae</taxon>
        <taxon>Cripavirus</taxon>
        <taxon>Cripavirus ropadi</taxon>
    </lineage>
</organism>
<dbReference type="GO" id="GO:0003724">
    <property type="term" value="F:RNA helicase activity"/>
    <property type="evidence" value="ECO:0007669"/>
    <property type="project" value="InterPro"/>
</dbReference>
<dbReference type="InterPro" id="IPR043504">
    <property type="entry name" value="Peptidase_S1_PA_chymotrypsin"/>
</dbReference>
<dbReference type="SUPFAM" id="SSF56672">
    <property type="entry name" value="DNA/RNA polymerases"/>
    <property type="match status" value="1"/>
</dbReference>
<evidence type="ECO:0000256" key="1">
    <source>
        <dbReference type="ARBA" id="ARBA00022484"/>
    </source>
</evidence>
<dbReference type="InterPro" id="IPR009003">
    <property type="entry name" value="Peptidase_S1_PA"/>
</dbReference>
<evidence type="ECO:0000256" key="7">
    <source>
        <dbReference type="ARBA" id="ARBA00022807"/>
    </source>
</evidence>
<dbReference type="InterPro" id="IPR001205">
    <property type="entry name" value="RNA-dir_pol_C"/>
</dbReference>
<evidence type="ECO:0000313" key="13">
    <source>
        <dbReference type="EMBL" id="AWM98375.1"/>
    </source>
</evidence>
<accession>A0A2U8U7M2</accession>
<evidence type="ECO:0000256" key="4">
    <source>
        <dbReference type="ARBA" id="ARBA00022695"/>
    </source>
</evidence>
<evidence type="ECO:0000259" key="12">
    <source>
        <dbReference type="PROSITE" id="PS51874"/>
    </source>
</evidence>
<keyword evidence="5" id="KW-0547">Nucleotide-binding</keyword>
<dbReference type="Pfam" id="PF00910">
    <property type="entry name" value="RNA_helicase"/>
    <property type="match status" value="1"/>
</dbReference>
<keyword evidence="9" id="KW-0693">Viral RNA replication</keyword>
<dbReference type="PROSITE" id="PS51874">
    <property type="entry name" value="PCV_3C_PRO"/>
    <property type="match status" value="1"/>
</dbReference>
<evidence type="ECO:0000256" key="5">
    <source>
        <dbReference type="ARBA" id="ARBA00022741"/>
    </source>
</evidence>
<feature type="domain" description="Peptidase C3" evidence="12">
    <location>
        <begin position="1195"/>
        <end position="1417"/>
    </location>
</feature>
<dbReference type="GO" id="GO:0006508">
    <property type="term" value="P:proteolysis"/>
    <property type="evidence" value="ECO:0007669"/>
    <property type="project" value="UniProtKB-KW"/>
</dbReference>
<dbReference type="CDD" id="cd23194">
    <property type="entry name" value="Dicistroviridae_RdRp"/>
    <property type="match status" value="1"/>
</dbReference>
<feature type="domain" description="RdRp catalytic" evidence="10">
    <location>
        <begin position="1701"/>
        <end position="1852"/>
    </location>
</feature>
<dbReference type="PROSITE" id="PS51218">
    <property type="entry name" value="SF3_HELICASE_2"/>
    <property type="match status" value="1"/>
</dbReference>
<dbReference type="InterPro" id="IPR043128">
    <property type="entry name" value="Rev_trsase/Diguanyl_cyclase"/>
</dbReference>
<dbReference type="InterPro" id="IPR043502">
    <property type="entry name" value="DNA/RNA_pol_sf"/>
</dbReference>
<feature type="domain" description="SF3 helicase" evidence="11">
    <location>
        <begin position="542"/>
        <end position="716"/>
    </location>
</feature>
<evidence type="ECO:0000256" key="9">
    <source>
        <dbReference type="ARBA" id="ARBA00022953"/>
    </source>
</evidence>
<sequence length="1998" mass="228716">MSTMSCINLPKSVQRIQQHCNSLASEPRLVTLPRKDFSTFIDSFKHLDVPRPFSVCMKWSEVCDNEFVLGYCKSSTLYEQMFIMKYLLKFNFENRQLSILRKRMQERLFFFYRGSRTIVPLNMVYPLFKDTLNSIRHPANYTRWGFEHLDDTDIRKFPFLILMFCINIERVPLRCYKFSANVNMKVALSQLPVLMAALVNKERLSDQYDFLFVLQNFLHFFFRNLSYTNPIDLIEHSFIHELGLYCAKLVMIRPISTTEYVLGGDWEFDKPVLASKENWDVYFRLQTVAQLGVDFNTNVQMDPAFIQALDKIADTFGEAVTSLHSVAGVAVDGIRKKFACYLSICYNLYRLGSGGMSSQDVLMNLVTTLMQSDMPANIIPQLRSIFLTSTAQSASIDAMVITKLLALCSFSLMVSRIPTSRDIDSFILRLDRIPKAFTGLENIWKRLDTVTNELWTWMEVTVLKRENVIPRSDILDSVSKWENDLEQLLTLQKHREIQTNLETQHAAGRMYSEGIRLMRICKDLNLSKGNTEIIARNLPAAKLLLTEANMSGADKSKLRTEPVIVWFSGASGNGKTGLSYPFILDMMRVYGDPPDTWQQNVYAREPETEYWDGYINQEYIVYDDFIQIKDSQLKPNPELFEMIRLGNMFPYQCHMASLLDKNNTFAEPKLICLTSNLQRLQIESLNCPEAVSRRIDFAFNVRIVPEYQMEYMSANGDKLYRLDAAKARQDFGDVLCFEVYRFDLFDASSRRNILTDLTYTEVVKLCQDKMRDRANNFNDYANFLESYRNKGVAQVEKPKHETDDSYNGETLVFTSTAQVHLDDVTNLVVFQPSYMKRLYWNICKRYYSTRLWLSKTDMSAFEMLLRGDRDGAYDKCLSIVRETRCELNSMINRETEVIKNVFGNYWPLFKACAGAAIGAFSLYFVLRKRTTPTTAFVNGNKELLTTMRKANECLDNECRNCKKCKHKNVDLCVKWYTKCHCYALHMEKAQVNLKYYTAAAMYQEPEMKRERERCVELLTIIDQLCSCDCANCDACCDDSLTEKFENVMKVYDMPCVCVCARLSQGFDMVELLALIKHCGKLEPTPILNPYLRKLSIKLSEDIRDFERTTDYDHLLNTLQSQEYEGDVNTKNIRKVAIRYQSHDDDTNMRLRKILPRVKYQTEPSVDVISSVSPTKSGDSIDKIIDNVNIEEQRAMPEMDKSVETIVNHVVYPNTVYMTANKNDGTETNIGHIIFICGQVALMPYHYKIAIEERQYQSVNLYSRKLIGAKIPSSVFDTFVRLQGKDAMLVAFPVTVNSFKNIVSHFVDIQSYPLVPSCPGILAKYYFANAETEKSRVCISAIGVSERDEVDVMSVPGCMEIVRNRDFYTYTAPTRAGDCGAALCVANTCIQGKIVGIHVSGVEGLCKGNSSAITKQMIEESLKKMPSIAQYAYPSSELTVEMDVLEESGSFVLHKYLPGVSIGTTMQTAIKKTPIHGQLIATPNKPGPLGPFKVRGEIIDPRILQRKKYGKPRPVLDQNIVNDIRDGLKSVYYQSHEYEPEYYKYPITFDQAILGIDGDPFINSLDRNTAPGFPYSTMRKGTKGKTLWFGNGMDYDLTGPYAVALRTDVDKLETDILNGIRPEIVWTDTLKDQKIAIAKANAGKTRLFSAAPMHYAIALRKVCAPFVAHLSRMRIRNTICVGVNPFSSEWSAVAQKLLVKGPHVIAGDYSNFDGSLPAQLVYAATEIMADWYDLNWDYVEAHKRNVVGGQVLLKNEYLDYLRRLYYECVHHLHIMNFKQGSLMYYVRNGIPSGCPVTAPLNSIVNQMALIYCWYHIIDDPLKRNVKEFFEHTSSVFYGDDFVMNIRADVLEQFNQITITHAMSDYLDMIMTDEAKTGECVKWRTLSEVNFLKRAFHYNTFIQEYTAPLDLTVILDSTNWYKIGKCSAVIVARDTLKACLRELALHPEHTDSQYRSIITELGLQLTNLIPGELFIPDTRYSTLLAIKNMESDGLGLNCDA</sequence>
<protein>
    <submittedName>
        <fullName evidence="13">Nonstructural polyprotein</fullName>
    </submittedName>
</protein>
<dbReference type="Gene3D" id="3.30.70.270">
    <property type="match status" value="1"/>
</dbReference>
<dbReference type="GO" id="GO:0033644">
    <property type="term" value="C:host cell membrane"/>
    <property type="evidence" value="ECO:0007669"/>
    <property type="project" value="UniProtKB-SubCell"/>
</dbReference>
<name>A0A2U8U7M2_9VIRU</name>
<keyword evidence="4" id="KW-0548">Nucleotidyltransferase</keyword>
<keyword evidence="8" id="KW-0067">ATP-binding</keyword>
<evidence type="ECO:0000256" key="3">
    <source>
        <dbReference type="ARBA" id="ARBA00022679"/>
    </source>
</evidence>
<dbReference type="PROSITE" id="PS50507">
    <property type="entry name" value="RDRP_SSRNA_POS"/>
    <property type="match status" value="1"/>
</dbReference>
<keyword evidence="1" id="KW-0696">RNA-directed RNA polymerase</keyword>
<dbReference type="GO" id="GO:0005524">
    <property type="term" value="F:ATP binding"/>
    <property type="evidence" value="ECO:0007669"/>
    <property type="project" value="UniProtKB-KW"/>
</dbReference>
<evidence type="ECO:0000259" key="11">
    <source>
        <dbReference type="PROSITE" id="PS51218"/>
    </source>
</evidence>
<dbReference type="Pfam" id="PF12381">
    <property type="entry name" value="Peptidase_C3G"/>
    <property type="match status" value="1"/>
</dbReference>
<keyword evidence="3" id="KW-0808">Transferase</keyword>
<dbReference type="GO" id="GO:0003723">
    <property type="term" value="F:RNA binding"/>
    <property type="evidence" value="ECO:0007669"/>
    <property type="project" value="InterPro"/>
</dbReference>
<dbReference type="InterPro" id="IPR024387">
    <property type="entry name" value="Pept_C3G_Picornavir"/>
</dbReference>
<evidence type="ECO:0000256" key="6">
    <source>
        <dbReference type="ARBA" id="ARBA00022801"/>
    </source>
</evidence>
<evidence type="ECO:0000256" key="8">
    <source>
        <dbReference type="ARBA" id="ARBA00022840"/>
    </source>
</evidence>
<dbReference type="InterPro" id="IPR007094">
    <property type="entry name" value="RNA-dir_pol_PSvirus"/>
</dbReference>
<dbReference type="Gene3D" id="2.40.10.10">
    <property type="entry name" value="Trypsin-like serine proteases"/>
    <property type="match status" value="1"/>
</dbReference>
<dbReference type="SUPFAM" id="SSF50494">
    <property type="entry name" value="Trypsin-like serine proteases"/>
    <property type="match status" value="1"/>
</dbReference>
<dbReference type="GO" id="GO:0003968">
    <property type="term" value="F:RNA-directed RNA polymerase activity"/>
    <property type="evidence" value="ECO:0007669"/>
    <property type="project" value="UniProtKB-KW"/>
</dbReference>
<keyword evidence="2" id="KW-0645">Protease</keyword>
<dbReference type="GO" id="GO:0006351">
    <property type="term" value="P:DNA-templated transcription"/>
    <property type="evidence" value="ECO:0007669"/>
    <property type="project" value="InterPro"/>
</dbReference>
<evidence type="ECO:0000256" key="2">
    <source>
        <dbReference type="ARBA" id="ARBA00022670"/>
    </source>
</evidence>
<dbReference type="EMBL" id="MF535298">
    <property type="protein sequence ID" value="AWM98375.1"/>
    <property type="molecule type" value="Genomic_RNA"/>
</dbReference>
<dbReference type="InterPro" id="IPR044067">
    <property type="entry name" value="PCV_3C_PRO"/>
</dbReference>
<dbReference type="Pfam" id="PF00680">
    <property type="entry name" value="RdRP_1"/>
    <property type="match status" value="1"/>
</dbReference>
<dbReference type="GO" id="GO:0039694">
    <property type="term" value="P:viral RNA genome replication"/>
    <property type="evidence" value="ECO:0007669"/>
    <property type="project" value="InterPro"/>
</dbReference>
<dbReference type="InterPro" id="IPR000605">
    <property type="entry name" value="Helicase_SF3_ssDNA/RNA_vir"/>
</dbReference>
<dbReference type="InterPro" id="IPR014759">
    <property type="entry name" value="Helicase_SF3_ssRNA_vir"/>
</dbReference>
<keyword evidence="7" id="KW-0788">Thiol protease</keyword>
<evidence type="ECO:0000259" key="10">
    <source>
        <dbReference type="PROSITE" id="PS50507"/>
    </source>
</evidence>
<proteinExistence type="predicted"/>